<feature type="signal peptide" evidence="1">
    <location>
        <begin position="1"/>
        <end position="23"/>
    </location>
</feature>
<evidence type="ECO:0000313" key="2">
    <source>
        <dbReference type="EMBL" id="QDT57477.1"/>
    </source>
</evidence>
<dbReference type="SUPFAM" id="SSF69318">
    <property type="entry name" value="Integrin alpha N-terminal domain"/>
    <property type="match status" value="1"/>
</dbReference>
<feature type="chain" id="PRO_5021784634" evidence="1">
    <location>
        <begin position="24"/>
        <end position="715"/>
    </location>
</feature>
<protein>
    <submittedName>
        <fullName evidence="2">FG-GAP repeat protein</fullName>
    </submittedName>
</protein>
<dbReference type="InterPro" id="IPR028994">
    <property type="entry name" value="Integrin_alpha_N"/>
</dbReference>
<keyword evidence="1" id="KW-0732">Signal</keyword>
<reference evidence="2 3" key="1">
    <citation type="submission" date="2019-02" db="EMBL/GenBank/DDBJ databases">
        <title>Deep-cultivation of Planctomycetes and their phenomic and genomic characterization uncovers novel biology.</title>
        <authorList>
            <person name="Wiegand S."/>
            <person name="Jogler M."/>
            <person name="Boedeker C."/>
            <person name="Pinto D."/>
            <person name="Vollmers J."/>
            <person name="Rivas-Marin E."/>
            <person name="Kohn T."/>
            <person name="Peeters S.H."/>
            <person name="Heuer A."/>
            <person name="Rast P."/>
            <person name="Oberbeckmann S."/>
            <person name="Bunk B."/>
            <person name="Jeske O."/>
            <person name="Meyerdierks A."/>
            <person name="Storesund J.E."/>
            <person name="Kallscheuer N."/>
            <person name="Luecker S."/>
            <person name="Lage O.M."/>
            <person name="Pohl T."/>
            <person name="Merkel B.J."/>
            <person name="Hornburger P."/>
            <person name="Mueller R.-W."/>
            <person name="Bruemmer F."/>
            <person name="Labrenz M."/>
            <person name="Spormann A.M."/>
            <person name="Op den Camp H."/>
            <person name="Overmann J."/>
            <person name="Amann R."/>
            <person name="Jetten M.S.M."/>
            <person name="Mascher T."/>
            <person name="Medema M.H."/>
            <person name="Devos D.P."/>
            <person name="Kaster A.-K."/>
            <person name="Ovreas L."/>
            <person name="Rohde M."/>
            <person name="Galperin M.Y."/>
            <person name="Jogler C."/>
        </authorList>
    </citation>
    <scope>NUCLEOTIDE SEQUENCE [LARGE SCALE GENOMIC DNA]</scope>
    <source>
        <strain evidence="2 3">Pan44</strain>
    </source>
</reference>
<dbReference type="Gene3D" id="2.130.10.10">
    <property type="entry name" value="YVTN repeat-like/Quinoprotein amine dehydrogenase"/>
    <property type="match status" value="1"/>
</dbReference>
<dbReference type="InterPro" id="IPR015943">
    <property type="entry name" value="WD40/YVTN_repeat-like_dom_sf"/>
</dbReference>
<name>A0A517SMW9_9PLAN</name>
<dbReference type="EMBL" id="CP036271">
    <property type="protein sequence ID" value="QDT57477.1"/>
    <property type="molecule type" value="Genomic_DNA"/>
</dbReference>
<gene>
    <name evidence="2" type="ORF">Pan44_55460</name>
</gene>
<dbReference type="InParanoid" id="A0A517SMW9"/>
<dbReference type="Gene3D" id="2.60.120.560">
    <property type="entry name" value="Exo-inulinase, domain 1"/>
    <property type="match status" value="1"/>
</dbReference>
<dbReference type="Proteomes" id="UP000315700">
    <property type="component" value="Chromosome"/>
</dbReference>
<dbReference type="AlphaFoldDB" id="A0A517SMW9"/>
<evidence type="ECO:0000256" key="1">
    <source>
        <dbReference type="SAM" id="SignalP"/>
    </source>
</evidence>
<keyword evidence="3" id="KW-1185">Reference proteome</keyword>
<organism evidence="2 3">
    <name type="scientific">Caulifigura coniformis</name>
    <dbReference type="NCBI Taxonomy" id="2527983"/>
    <lineage>
        <taxon>Bacteria</taxon>
        <taxon>Pseudomonadati</taxon>
        <taxon>Planctomycetota</taxon>
        <taxon>Planctomycetia</taxon>
        <taxon>Planctomycetales</taxon>
        <taxon>Planctomycetaceae</taxon>
        <taxon>Caulifigura</taxon>
    </lineage>
</organism>
<evidence type="ECO:0000313" key="3">
    <source>
        <dbReference type="Proteomes" id="UP000315700"/>
    </source>
</evidence>
<dbReference type="KEGG" id="ccos:Pan44_55460"/>
<proteinExistence type="predicted"/>
<accession>A0A517SMW9</accession>
<sequence precursor="true">MRLNWISLLAVTLGTWTSIPARAAEPGTPPSGANREATVELFRDDFSRFPPGMLSRPLGFINGAIQEYHYLANRGVPLGPWGNSICYMDCWAAGSDDGKPYLDQILPTKGGRMMARLFAPLFVTGEPEWSDYTVEVTMTPKATDDIAGLVFRYHTNRHHYLFSLQEGKARLAIRMPLEDEFRVSRFRELAAADFASKPDQAYRLKVENRGPEIRAYVDDVLVVKATSDELLSGKTGITANVQARFQDFRVTATSEASDAIARTIATRNQDLKELQAQNPQPKLWKKFSTPRFGAGRNMRFGDLDGDGSLDILIAQNIPQTPDDKAVEIGCMTALTSDGRILWQRGEPDPGKGLLTSDTPFQVHDLDGDGKNEVVVASEKKLLVLDGRTGEVLKSADTPRVESYPAVNQKVPDKWPTNVSSADCLAFVDFSGRGHRGEIVVKDRYWNFWVYDSDLKPLWKGQGMTGHYPYAFPGGEGGRDLLAIGYALWDGAGKQLWSADPAFKDHADSIVVGNFSGDPKQPHKAYYCGSDEGFIVINHRGLIERHVRVGHAQAAAVGKFRRDLPGLQFMTVNFWKNPGIVSLFDHEGELLQQEEPHHCGSPMLPVNWRGDGQEFVLLSGNVREGGLLDGSLRRAVIFPDDGHPDLCAEVRDMTGDARDEIVLWDQDRVWIYTQDRPFTGDRIYAPKRNPDCNDSNYRCNLSLPDWKPVSARLGSN</sequence>